<feature type="region of interest" description="Disordered" evidence="2">
    <location>
        <begin position="51"/>
        <end position="85"/>
    </location>
</feature>
<proteinExistence type="predicted"/>
<sequence length="206" mass="23151">MSDHQMMTYAEFGEAIGRSAAAARAICVRKRWKRIVGNDGKAKIAIPLEVLEKPRKPRPNARPVDPPVDDADGQPVERADARSVDSAVESADTLTVVAILREQVARLEEDLERTRTDLDEARAALEAERVRAAQVEVLTVLLEIERKRAEEAQEAGARRVEEVQEASNRRIEDLKAERDRWAAQAERLATPAPPERRGFFGWLRRA</sequence>
<accession>B8IVV1</accession>
<gene>
    <name evidence="3" type="ordered locus">Mnod_8424</name>
</gene>
<evidence type="ECO:0000313" key="3">
    <source>
        <dbReference type="EMBL" id="ACL62541.1"/>
    </source>
</evidence>
<dbReference type="KEGG" id="mno:Mnod_8424"/>
<dbReference type="HOGENOM" id="CLU_1330657_0_0_5"/>
<reference evidence="4" key="1">
    <citation type="submission" date="2009-01" db="EMBL/GenBank/DDBJ databases">
        <title>Complete sequence of plasmid 1 of Methylobacterium nodulans ORS 2060.</title>
        <authorList>
            <consortium name="US DOE Joint Genome Institute"/>
            <person name="Lucas S."/>
            <person name="Copeland A."/>
            <person name="Lapidus A."/>
            <person name="Glavina del Rio T."/>
            <person name="Dalin E."/>
            <person name="Tice H."/>
            <person name="Bruce D."/>
            <person name="Goodwin L."/>
            <person name="Pitluck S."/>
            <person name="Sims D."/>
            <person name="Brettin T."/>
            <person name="Detter J.C."/>
            <person name="Han C."/>
            <person name="Larimer F."/>
            <person name="Land M."/>
            <person name="Hauser L."/>
            <person name="Kyrpides N."/>
            <person name="Ivanova N."/>
            <person name="Marx C.J."/>
            <person name="Richardson P."/>
        </authorList>
    </citation>
    <scope>NUCLEOTIDE SEQUENCE [LARGE SCALE GENOMIC DNA]</scope>
    <source>
        <strain evidence="4">LMG 21967 / CNCM I-2342 / ORS 2060</strain>
        <plasmid evidence="4">Plasmid pMNOD01</plasmid>
    </source>
</reference>
<dbReference type="Proteomes" id="UP000008207">
    <property type="component" value="Plasmid pMNOD01"/>
</dbReference>
<dbReference type="RefSeq" id="WP_015934084.1">
    <property type="nucleotide sequence ID" value="NC_011892.1"/>
</dbReference>
<protein>
    <submittedName>
        <fullName evidence="3">Uncharacterized protein</fullName>
    </submittedName>
</protein>
<organism evidence="3 4">
    <name type="scientific">Methylobacterium nodulans (strain LMG 21967 / CNCM I-2342 / ORS 2060)</name>
    <dbReference type="NCBI Taxonomy" id="460265"/>
    <lineage>
        <taxon>Bacteria</taxon>
        <taxon>Pseudomonadati</taxon>
        <taxon>Pseudomonadota</taxon>
        <taxon>Alphaproteobacteria</taxon>
        <taxon>Hyphomicrobiales</taxon>
        <taxon>Methylobacteriaceae</taxon>
        <taxon>Methylobacterium</taxon>
    </lineage>
</organism>
<dbReference type="EMBL" id="CP001350">
    <property type="protein sequence ID" value="ACL62541.1"/>
    <property type="molecule type" value="Genomic_DNA"/>
</dbReference>
<evidence type="ECO:0000256" key="2">
    <source>
        <dbReference type="SAM" id="MobiDB-lite"/>
    </source>
</evidence>
<keyword evidence="1" id="KW-0175">Coiled coil</keyword>
<evidence type="ECO:0000256" key="1">
    <source>
        <dbReference type="SAM" id="Coils"/>
    </source>
</evidence>
<keyword evidence="3" id="KW-0614">Plasmid</keyword>
<evidence type="ECO:0000313" key="4">
    <source>
        <dbReference type="Proteomes" id="UP000008207"/>
    </source>
</evidence>
<dbReference type="OrthoDB" id="8242342at2"/>
<keyword evidence="4" id="KW-1185">Reference proteome</keyword>
<dbReference type="AlphaFoldDB" id="B8IVV1"/>
<geneLocation type="plasmid" evidence="3 4">
    <name>pMNOD01</name>
</geneLocation>
<feature type="coiled-coil region" evidence="1">
    <location>
        <begin position="97"/>
        <end position="184"/>
    </location>
</feature>
<name>B8IVV1_METNO</name>